<dbReference type="Proteomes" id="UP000673447">
    <property type="component" value="Unassembled WGS sequence"/>
</dbReference>
<dbReference type="InterPro" id="IPR011047">
    <property type="entry name" value="Quinoprotein_ADH-like_sf"/>
</dbReference>
<keyword evidence="8" id="KW-1185">Reference proteome</keyword>
<dbReference type="HAMAP" id="MF_00923">
    <property type="entry name" value="OM_assembly_BamB"/>
    <property type="match status" value="1"/>
</dbReference>
<proteinExistence type="inferred from homology"/>
<feature type="region of interest" description="Disordered" evidence="5">
    <location>
        <begin position="112"/>
        <end position="150"/>
    </location>
</feature>
<keyword evidence="3 4" id="KW-0998">Cell outer membrane</keyword>
<dbReference type="InterPro" id="IPR018391">
    <property type="entry name" value="PQQ_b-propeller_rpt"/>
</dbReference>
<keyword evidence="4" id="KW-0449">Lipoprotein</keyword>
<keyword evidence="1 4" id="KW-0732">Signal</keyword>
<dbReference type="Pfam" id="PF13360">
    <property type="entry name" value="PQQ_2"/>
    <property type="match status" value="2"/>
</dbReference>
<evidence type="ECO:0000256" key="1">
    <source>
        <dbReference type="ARBA" id="ARBA00022729"/>
    </source>
</evidence>
<dbReference type="PANTHER" id="PTHR34512">
    <property type="entry name" value="CELL SURFACE PROTEIN"/>
    <property type="match status" value="1"/>
</dbReference>
<comment type="subcellular location">
    <subcellularLocation>
        <location evidence="4">Cell outer membrane</location>
        <topology evidence="4">Lipid-anchor</topology>
    </subcellularLocation>
</comment>
<feature type="compositionally biased region" description="Low complexity" evidence="5">
    <location>
        <begin position="119"/>
        <end position="133"/>
    </location>
</feature>
<dbReference type="GO" id="GO:0051205">
    <property type="term" value="P:protein insertion into membrane"/>
    <property type="evidence" value="ECO:0007669"/>
    <property type="project" value="UniProtKB-UniRule"/>
</dbReference>
<evidence type="ECO:0000313" key="7">
    <source>
        <dbReference type="EMBL" id="MBP3985397.1"/>
    </source>
</evidence>
<evidence type="ECO:0000259" key="6">
    <source>
        <dbReference type="Pfam" id="PF13360"/>
    </source>
</evidence>
<protein>
    <recommendedName>
        <fullName evidence="4">Outer membrane protein assembly factor BamB</fullName>
    </recommendedName>
</protein>
<dbReference type="AlphaFoldDB" id="A0A941AW74"/>
<comment type="subunit">
    <text evidence="4">Part of the Bam complex.</text>
</comment>
<dbReference type="NCBIfam" id="TIGR03300">
    <property type="entry name" value="assembly_YfgL"/>
    <property type="match status" value="1"/>
</dbReference>
<dbReference type="GO" id="GO:0043165">
    <property type="term" value="P:Gram-negative-bacterium-type cell outer membrane assembly"/>
    <property type="evidence" value="ECO:0007669"/>
    <property type="project" value="UniProtKB-UniRule"/>
</dbReference>
<gene>
    <name evidence="4 7" type="primary">bamB</name>
    <name evidence="7" type="ORF">J5837_13375</name>
</gene>
<dbReference type="InterPro" id="IPR017687">
    <property type="entry name" value="BamB"/>
</dbReference>
<dbReference type="RefSeq" id="WP_210537263.1">
    <property type="nucleotide sequence ID" value="NZ_JAGKTC010000003.1"/>
</dbReference>
<organism evidence="7 8">
    <name type="scientific">Pseudoxanthomonas helianthi</name>
    <dbReference type="NCBI Taxonomy" id="1453541"/>
    <lineage>
        <taxon>Bacteria</taxon>
        <taxon>Pseudomonadati</taxon>
        <taxon>Pseudomonadota</taxon>
        <taxon>Gammaproteobacteria</taxon>
        <taxon>Lysobacterales</taxon>
        <taxon>Lysobacteraceae</taxon>
        <taxon>Pseudoxanthomonas</taxon>
    </lineage>
</organism>
<evidence type="ECO:0000256" key="2">
    <source>
        <dbReference type="ARBA" id="ARBA00023136"/>
    </source>
</evidence>
<accession>A0A941AW74</accession>
<keyword evidence="2 4" id="KW-0472">Membrane</keyword>
<reference evidence="7" key="1">
    <citation type="journal article" date="2016" name="Int. J. Syst. Evol. Microbiol.">
        <title>Pseudoxanthomonas helianthi sp. nov., isolated from roots of Jerusalem artichoke (Helianthus tuberosus).</title>
        <authorList>
            <person name="Kittiwongwattana C."/>
            <person name="Thawai C."/>
        </authorList>
    </citation>
    <scope>NUCLEOTIDE SEQUENCE</scope>
    <source>
        <strain evidence="7">110414</strain>
    </source>
</reference>
<dbReference type="PROSITE" id="PS51257">
    <property type="entry name" value="PROKAR_LIPOPROTEIN"/>
    <property type="match status" value="1"/>
</dbReference>
<evidence type="ECO:0000256" key="3">
    <source>
        <dbReference type="ARBA" id="ARBA00023237"/>
    </source>
</evidence>
<dbReference type="GO" id="GO:0009279">
    <property type="term" value="C:cell outer membrane"/>
    <property type="evidence" value="ECO:0007669"/>
    <property type="project" value="UniProtKB-SubCell"/>
</dbReference>
<dbReference type="PANTHER" id="PTHR34512:SF30">
    <property type="entry name" value="OUTER MEMBRANE PROTEIN ASSEMBLY FACTOR BAMB"/>
    <property type="match status" value="1"/>
</dbReference>
<sequence>MKAVSPRGRVLGRVVIVVALAFAVSGCSTIKGWFSGKDGDAKKAAEPAELTKFTPSAGVSQVWKANAGKGEGRLGLAQGPVVADGRVYAAAVEGGVYAFDLQTGKEIWHYKPEKRQRGASEASEASESAPVSEEASKEEKRLRKAMAKQAKKAAKEKQDWQFSGGPGAGDGLVVVGTLEGEVIALDAATGTEKWHAKVPNEVIAAPVIGQGMVLVKANDGGVTAFDAATGERKWFWNHEMPALTVRGNAPVTLAPGVVFSPNDDGTLAALNLSNGAQVWSQTVADASGRSELDRMADVDGPAVLDGTTLYASSFKKETIAIEGPSGRVLWTHENGGAGGVGVGASSVVVSDPAGTVWAMDKNTGGAMWSQPVLARRSLTAPTVQGDYAVVGDYDGYVHWLKLDNGELAARERVGGEAIRAKPVVADGILIVQNVDGELTAFKLQ</sequence>
<dbReference type="InterPro" id="IPR015943">
    <property type="entry name" value="WD40/YVTN_repeat-like_dom_sf"/>
</dbReference>
<comment type="caution">
    <text evidence="7">The sequence shown here is derived from an EMBL/GenBank/DDBJ whole genome shotgun (WGS) entry which is preliminary data.</text>
</comment>
<keyword evidence="4" id="KW-0564">Palmitate</keyword>
<reference evidence="7" key="2">
    <citation type="submission" date="2021-03" db="EMBL/GenBank/DDBJ databases">
        <authorList>
            <person name="Cao W."/>
        </authorList>
    </citation>
    <scope>NUCLEOTIDE SEQUENCE</scope>
    <source>
        <strain evidence="7">110414</strain>
    </source>
</reference>
<comment type="function">
    <text evidence="4">Part of the outer membrane protein assembly complex, which is involved in assembly and insertion of beta-barrel proteins into the outer membrane.</text>
</comment>
<dbReference type="EMBL" id="JAGKTC010000003">
    <property type="protein sequence ID" value="MBP3985397.1"/>
    <property type="molecule type" value="Genomic_DNA"/>
</dbReference>
<dbReference type="SMART" id="SM00564">
    <property type="entry name" value="PQQ"/>
    <property type="match status" value="7"/>
</dbReference>
<evidence type="ECO:0000313" key="8">
    <source>
        <dbReference type="Proteomes" id="UP000673447"/>
    </source>
</evidence>
<evidence type="ECO:0000256" key="4">
    <source>
        <dbReference type="HAMAP-Rule" id="MF_00923"/>
    </source>
</evidence>
<name>A0A941AW74_9GAMM</name>
<feature type="domain" description="Pyrrolo-quinoline quinone repeat" evidence="6">
    <location>
        <begin position="158"/>
        <end position="370"/>
    </location>
</feature>
<dbReference type="Gene3D" id="2.130.10.10">
    <property type="entry name" value="YVTN repeat-like/Quinoprotein amine dehydrogenase"/>
    <property type="match status" value="1"/>
</dbReference>
<feature type="domain" description="Pyrrolo-quinoline quinone repeat" evidence="6">
    <location>
        <begin position="61"/>
        <end position="118"/>
    </location>
</feature>
<evidence type="ECO:0000256" key="5">
    <source>
        <dbReference type="SAM" id="MobiDB-lite"/>
    </source>
</evidence>
<dbReference type="SUPFAM" id="SSF50998">
    <property type="entry name" value="Quinoprotein alcohol dehydrogenase-like"/>
    <property type="match status" value="1"/>
</dbReference>
<comment type="similarity">
    <text evidence="4">Belongs to the BamB family.</text>
</comment>
<dbReference type="InterPro" id="IPR002372">
    <property type="entry name" value="PQQ_rpt_dom"/>
</dbReference>